<proteinExistence type="predicted"/>
<gene>
    <name evidence="1" type="ORF">SVIM_LOCUS471338</name>
</gene>
<evidence type="ECO:0000313" key="1">
    <source>
        <dbReference type="EMBL" id="VFU62347.1"/>
    </source>
</evidence>
<accession>A0A6N2N9H9</accession>
<name>A0A6N2N9H9_SALVM</name>
<dbReference type="EMBL" id="CAADRP010002151">
    <property type="protein sequence ID" value="VFU62347.1"/>
    <property type="molecule type" value="Genomic_DNA"/>
</dbReference>
<organism evidence="1">
    <name type="scientific">Salix viminalis</name>
    <name type="common">Common osier</name>
    <name type="synonym">Basket willow</name>
    <dbReference type="NCBI Taxonomy" id="40686"/>
    <lineage>
        <taxon>Eukaryota</taxon>
        <taxon>Viridiplantae</taxon>
        <taxon>Streptophyta</taxon>
        <taxon>Embryophyta</taxon>
        <taxon>Tracheophyta</taxon>
        <taxon>Spermatophyta</taxon>
        <taxon>Magnoliopsida</taxon>
        <taxon>eudicotyledons</taxon>
        <taxon>Gunneridae</taxon>
        <taxon>Pentapetalae</taxon>
        <taxon>rosids</taxon>
        <taxon>fabids</taxon>
        <taxon>Malpighiales</taxon>
        <taxon>Salicaceae</taxon>
        <taxon>Saliceae</taxon>
        <taxon>Salix</taxon>
    </lineage>
</organism>
<sequence length="66" mass="7457">MTILAGCESPKFSLLQLSWDYYGGSQIVEALKICRIRQGSCSSLLFSGDFFLYSQRSSHFPKKEPC</sequence>
<dbReference type="AlphaFoldDB" id="A0A6N2N9H9"/>
<protein>
    <submittedName>
        <fullName evidence="1">Uncharacterized protein</fullName>
    </submittedName>
</protein>
<reference evidence="1" key="1">
    <citation type="submission" date="2019-03" db="EMBL/GenBank/DDBJ databases">
        <authorList>
            <person name="Mank J."/>
            <person name="Almeida P."/>
        </authorList>
    </citation>
    <scope>NUCLEOTIDE SEQUENCE</scope>
    <source>
        <strain evidence="1">78183</strain>
    </source>
</reference>